<keyword evidence="8" id="KW-1185">Reference proteome</keyword>
<comment type="subcellular location">
    <subcellularLocation>
        <location evidence="1">Membrane</location>
        <topology evidence="1">Multi-pass membrane protein</topology>
    </subcellularLocation>
</comment>
<feature type="transmembrane region" description="Helical" evidence="5">
    <location>
        <begin position="184"/>
        <end position="204"/>
    </location>
</feature>
<evidence type="ECO:0000313" key="8">
    <source>
        <dbReference type="Proteomes" id="UP000199111"/>
    </source>
</evidence>
<feature type="transmembrane region" description="Helical" evidence="5">
    <location>
        <begin position="231"/>
        <end position="250"/>
    </location>
</feature>
<dbReference type="EMBL" id="FOQY01000002">
    <property type="protein sequence ID" value="SFI29167.1"/>
    <property type="molecule type" value="Genomic_DNA"/>
</dbReference>
<name>A0A1I3H0U7_9ACTN</name>
<organism evidence="7 8">
    <name type="scientific">Streptosporangium canum</name>
    <dbReference type="NCBI Taxonomy" id="324952"/>
    <lineage>
        <taxon>Bacteria</taxon>
        <taxon>Bacillati</taxon>
        <taxon>Actinomycetota</taxon>
        <taxon>Actinomycetes</taxon>
        <taxon>Streptosporangiales</taxon>
        <taxon>Streptosporangiaceae</taxon>
        <taxon>Streptosporangium</taxon>
    </lineage>
</organism>
<feature type="transmembrane region" description="Helical" evidence="5">
    <location>
        <begin position="98"/>
        <end position="118"/>
    </location>
</feature>
<dbReference type="PANTHER" id="PTHR43310">
    <property type="entry name" value="SULFATE TRANSPORTER YBAR-RELATED"/>
    <property type="match status" value="1"/>
</dbReference>
<evidence type="ECO:0000256" key="5">
    <source>
        <dbReference type="SAM" id="Phobius"/>
    </source>
</evidence>
<evidence type="ECO:0000256" key="1">
    <source>
        <dbReference type="ARBA" id="ARBA00004141"/>
    </source>
</evidence>
<feature type="transmembrane region" description="Helical" evidence="5">
    <location>
        <begin position="154"/>
        <end position="172"/>
    </location>
</feature>
<evidence type="ECO:0000313" key="7">
    <source>
        <dbReference type="EMBL" id="SFI29167.1"/>
    </source>
</evidence>
<dbReference type="PROSITE" id="PS50801">
    <property type="entry name" value="STAS"/>
    <property type="match status" value="1"/>
</dbReference>
<dbReference type="Gene3D" id="3.30.750.24">
    <property type="entry name" value="STAS domain"/>
    <property type="match status" value="1"/>
</dbReference>
<dbReference type="GO" id="GO:0016020">
    <property type="term" value="C:membrane"/>
    <property type="evidence" value="ECO:0007669"/>
    <property type="project" value="UniProtKB-SubCell"/>
</dbReference>
<feature type="transmembrane region" description="Helical" evidence="5">
    <location>
        <begin position="130"/>
        <end position="148"/>
    </location>
</feature>
<keyword evidence="4 5" id="KW-0472">Membrane</keyword>
<dbReference type="CDD" id="cd07042">
    <property type="entry name" value="STAS_SulP_like_sulfate_transporter"/>
    <property type="match status" value="1"/>
</dbReference>
<gene>
    <name evidence="7" type="ORF">SAMN05216275_102301</name>
</gene>
<proteinExistence type="predicted"/>
<feature type="transmembrane region" description="Helical" evidence="5">
    <location>
        <begin position="29"/>
        <end position="52"/>
    </location>
</feature>
<feature type="transmembrane region" description="Helical" evidence="5">
    <location>
        <begin position="362"/>
        <end position="393"/>
    </location>
</feature>
<feature type="transmembrane region" description="Helical" evidence="5">
    <location>
        <begin position="64"/>
        <end position="92"/>
    </location>
</feature>
<feature type="transmembrane region" description="Helical" evidence="5">
    <location>
        <begin position="306"/>
        <end position="324"/>
    </location>
</feature>
<evidence type="ECO:0000259" key="6">
    <source>
        <dbReference type="PROSITE" id="PS50801"/>
    </source>
</evidence>
<evidence type="ECO:0000256" key="3">
    <source>
        <dbReference type="ARBA" id="ARBA00022989"/>
    </source>
</evidence>
<accession>A0A1I3H0U7</accession>
<reference evidence="8" key="1">
    <citation type="submission" date="2016-10" db="EMBL/GenBank/DDBJ databases">
        <authorList>
            <person name="Varghese N."/>
            <person name="Submissions S."/>
        </authorList>
    </citation>
    <scope>NUCLEOTIDE SEQUENCE [LARGE SCALE GENOMIC DNA]</scope>
    <source>
        <strain evidence="8">CGMCC 4.2126</strain>
    </source>
</reference>
<keyword evidence="3 5" id="KW-1133">Transmembrane helix</keyword>
<dbReference type="Pfam" id="PF01740">
    <property type="entry name" value="STAS"/>
    <property type="match status" value="1"/>
</dbReference>
<protein>
    <submittedName>
        <fullName evidence="7">Sulfate permease, SulP family</fullName>
    </submittedName>
</protein>
<dbReference type="InterPro" id="IPR052706">
    <property type="entry name" value="Membrane-Transporter-like"/>
</dbReference>
<dbReference type="Pfam" id="PF00916">
    <property type="entry name" value="Sulfate_transp"/>
    <property type="match status" value="2"/>
</dbReference>
<evidence type="ECO:0000256" key="2">
    <source>
        <dbReference type="ARBA" id="ARBA00022692"/>
    </source>
</evidence>
<dbReference type="AlphaFoldDB" id="A0A1I3H0U7"/>
<dbReference type="InterPro" id="IPR002645">
    <property type="entry name" value="STAS_dom"/>
</dbReference>
<dbReference type="Proteomes" id="UP000199111">
    <property type="component" value="Unassembled WGS sequence"/>
</dbReference>
<feature type="transmembrane region" description="Helical" evidence="5">
    <location>
        <begin position="271"/>
        <end position="294"/>
    </location>
</feature>
<feature type="domain" description="STAS" evidence="6">
    <location>
        <begin position="403"/>
        <end position="491"/>
    </location>
</feature>
<evidence type="ECO:0000256" key="4">
    <source>
        <dbReference type="ARBA" id="ARBA00023136"/>
    </source>
</evidence>
<dbReference type="PANTHER" id="PTHR43310:SF1">
    <property type="entry name" value="SULFATE TRANSPORTER YBAR-RELATED"/>
    <property type="match status" value="1"/>
</dbReference>
<sequence>MQTSALPAAARLRAFRPSWLSPKVARTEVLAGLVVALALIPEAISFSIIAGVDPSVGLFASFTMAVTIAIVGGRPAMISAATGAIALVIAPLNREHGLGHLIAAVILGGLIQIVLGGLGVAKLMRFVPRSVMVGFVNALAILIFAAQIPEMENVPWAVYPLVIGGLALMVFFPRITKAVPAPLVSIAILTVITVAAGIAVPTVGDKGALPSSLPIPGLPDVPFTLDTLKLIAPYALAMALVGLMESLMTAKLVDDLTDTHSNKTRESIGQGIANVVTGLFGGMGGCAMIGQTMINVKNGARTRLSTFLAGVFLMVLCIVFGPVVSQIPMAALVAVMVLVAFGTFDWHSIAPATLKRMPAGEITVMVVTVAAVIATHNLAIGVVLGSLTAMVIFARRVAHLVNVTAVADPEGGHVVYAVTGELFFASSNDLVSQFDYAADPDQVTIDLTGAHIWDASSVAALDAVTTKYAARGKAVEIIGLNTHSAKMHDTLSGELTGSH</sequence>
<keyword evidence="2 5" id="KW-0812">Transmembrane</keyword>
<dbReference type="InterPro" id="IPR036513">
    <property type="entry name" value="STAS_dom_sf"/>
</dbReference>
<dbReference type="SUPFAM" id="SSF52091">
    <property type="entry name" value="SpoIIaa-like"/>
    <property type="match status" value="1"/>
</dbReference>
<feature type="transmembrane region" description="Helical" evidence="5">
    <location>
        <begin position="331"/>
        <end position="350"/>
    </location>
</feature>
<dbReference type="InterPro" id="IPR011547">
    <property type="entry name" value="SLC26A/SulP_dom"/>
</dbReference>